<accession>A0A8J6Q879</accession>
<evidence type="ECO:0000313" key="1">
    <source>
        <dbReference type="EMBL" id="MBD0831297.1"/>
    </source>
</evidence>
<reference evidence="1 2" key="1">
    <citation type="submission" date="2020-09" db="EMBL/GenBank/DDBJ databases">
        <title>TT11 complete genome.</title>
        <authorList>
            <person name="Wu Z."/>
        </authorList>
    </citation>
    <scope>NUCLEOTIDE SEQUENCE [LARGE SCALE GENOMIC DNA]</scope>
    <source>
        <strain evidence="1 2">TT11</strain>
    </source>
</reference>
<evidence type="ECO:0000313" key="2">
    <source>
        <dbReference type="Proteomes" id="UP000600588"/>
    </source>
</evidence>
<comment type="caution">
    <text evidence="1">The sequence shown here is derived from an EMBL/GenBank/DDBJ whole genome shotgun (WGS) entry which is preliminary data.</text>
</comment>
<dbReference type="Proteomes" id="UP000600588">
    <property type="component" value="Unassembled WGS sequence"/>
</dbReference>
<organism evidence="1 2">
    <name type="scientific">Aestuariibaculum sediminum</name>
    <dbReference type="NCBI Taxonomy" id="2770637"/>
    <lineage>
        <taxon>Bacteria</taxon>
        <taxon>Pseudomonadati</taxon>
        <taxon>Bacteroidota</taxon>
        <taxon>Flavobacteriia</taxon>
        <taxon>Flavobacteriales</taxon>
        <taxon>Flavobacteriaceae</taxon>
    </lineage>
</organism>
<keyword evidence="2" id="KW-1185">Reference proteome</keyword>
<name>A0A8J6Q879_9FLAO</name>
<dbReference type="RefSeq" id="WP_188229060.1">
    <property type="nucleotide sequence ID" value="NZ_JACVXB010000001.1"/>
</dbReference>
<dbReference type="EMBL" id="JACVXB010000001">
    <property type="protein sequence ID" value="MBD0831297.1"/>
    <property type="molecule type" value="Genomic_DNA"/>
</dbReference>
<sequence>MDAKTVFEVYKALDFDEKDKLYDLVKADFNNRYNSRYGLNKGKSKKEHALDFSDADALSYVLDLFGILKINN</sequence>
<gene>
    <name evidence="1" type="ORF">ICJ83_04045</name>
</gene>
<proteinExistence type="predicted"/>
<dbReference type="AlphaFoldDB" id="A0A8J6Q879"/>
<protein>
    <submittedName>
        <fullName evidence="1">Uncharacterized protein</fullName>
    </submittedName>
</protein>